<evidence type="ECO:0000313" key="3">
    <source>
        <dbReference type="Proteomes" id="UP000254869"/>
    </source>
</evidence>
<protein>
    <submittedName>
        <fullName evidence="2">Uncharacterized protein</fullName>
    </submittedName>
</protein>
<reference evidence="2 3" key="1">
    <citation type="submission" date="2018-07" db="EMBL/GenBank/DDBJ databases">
        <title>Genomic Encyclopedia of Type Strains, Phase IV (KMG-IV): sequencing the most valuable type-strain genomes for metagenomic binning, comparative biology and taxonomic classification.</title>
        <authorList>
            <person name="Goeker M."/>
        </authorList>
    </citation>
    <scope>NUCLEOTIDE SEQUENCE [LARGE SCALE GENOMIC DNA]</scope>
    <source>
        <strain evidence="2 3">DSM 44290</strain>
    </source>
</reference>
<keyword evidence="1" id="KW-0812">Transmembrane</keyword>
<keyword evidence="1" id="KW-1133">Transmembrane helix</keyword>
<sequence length="123" mass="13514">MRLILVAIESEIWIPPVVASAAAIMAIAIITGMRLHRWQTGTRVRVDFGRRSGLPGVAQCGIPMFAAAIVFLVLARPQNPWVSWIPFVLATAAALIAWLSTRKSADTFAEIAYLRRALESQRS</sequence>
<evidence type="ECO:0000256" key="1">
    <source>
        <dbReference type="SAM" id="Phobius"/>
    </source>
</evidence>
<dbReference type="EMBL" id="QQBC01000001">
    <property type="protein sequence ID" value="RDI69058.1"/>
    <property type="molecule type" value="Genomic_DNA"/>
</dbReference>
<dbReference type="AlphaFoldDB" id="A0A370IEB4"/>
<gene>
    <name evidence="2" type="ORF">DFR76_101596</name>
</gene>
<evidence type="ECO:0000313" key="2">
    <source>
        <dbReference type="EMBL" id="RDI69058.1"/>
    </source>
</evidence>
<comment type="caution">
    <text evidence="2">The sequence shown here is derived from an EMBL/GenBank/DDBJ whole genome shotgun (WGS) entry which is preliminary data.</text>
</comment>
<dbReference type="STRING" id="1210086.GCA_001613105_00450"/>
<feature type="transmembrane region" description="Helical" evidence="1">
    <location>
        <begin position="81"/>
        <end position="99"/>
    </location>
</feature>
<organism evidence="2 3">
    <name type="scientific">Nocardia pseudobrasiliensis</name>
    <dbReference type="NCBI Taxonomy" id="45979"/>
    <lineage>
        <taxon>Bacteria</taxon>
        <taxon>Bacillati</taxon>
        <taxon>Actinomycetota</taxon>
        <taxon>Actinomycetes</taxon>
        <taxon>Mycobacteriales</taxon>
        <taxon>Nocardiaceae</taxon>
        <taxon>Nocardia</taxon>
    </lineage>
</organism>
<dbReference type="Proteomes" id="UP000254869">
    <property type="component" value="Unassembled WGS sequence"/>
</dbReference>
<accession>A0A370IEB4</accession>
<keyword evidence="1" id="KW-0472">Membrane</keyword>
<keyword evidence="3" id="KW-1185">Reference proteome</keyword>
<feature type="transmembrane region" description="Helical" evidence="1">
    <location>
        <begin position="12"/>
        <end position="33"/>
    </location>
</feature>
<proteinExistence type="predicted"/>
<feature type="transmembrane region" description="Helical" evidence="1">
    <location>
        <begin position="54"/>
        <end position="75"/>
    </location>
</feature>
<name>A0A370IEB4_9NOCA</name>